<feature type="signal peptide" evidence="1">
    <location>
        <begin position="1"/>
        <end position="25"/>
    </location>
</feature>
<evidence type="ECO:0000256" key="1">
    <source>
        <dbReference type="SAM" id="SignalP"/>
    </source>
</evidence>
<dbReference type="EMBL" id="JAHRIM010022049">
    <property type="protein sequence ID" value="MEQ2263295.1"/>
    <property type="molecule type" value="Genomic_DNA"/>
</dbReference>
<dbReference type="Proteomes" id="UP001444071">
    <property type="component" value="Unassembled WGS sequence"/>
</dbReference>
<accession>A0ABV0W1F0</accession>
<comment type="caution">
    <text evidence="2">The sequence shown here is derived from an EMBL/GenBank/DDBJ whole genome shotgun (WGS) entry which is preliminary data.</text>
</comment>
<proteinExistence type="predicted"/>
<sequence>MLPSIYLYHLHLLIYFSLQAGGCLDRSPVHHRKTNHAYTLVPKGNSEKPVHLTVMFLDCGRKPENQGRTHAFTGEHATPFRKAAAWDSNPGLLSSRQHCY</sequence>
<feature type="chain" id="PRO_5045257569" description="Secreted protein" evidence="1">
    <location>
        <begin position="26"/>
        <end position="100"/>
    </location>
</feature>
<gene>
    <name evidence="2" type="ORF">XENORESO_005696</name>
</gene>
<organism evidence="2 3">
    <name type="scientific">Xenotaenia resolanae</name>
    <dbReference type="NCBI Taxonomy" id="208358"/>
    <lineage>
        <taxon>Eukaryota</taxon>
        <taxon>Metazoa</taxon>
        <taxon>Chordata</taxon>
        <taxon>Craniata</taxon>
        <taxon>Vertebrata</taxon>
        <taxon>Euteleostomi</taxon>
        <taxon>Actinopterygii</taxon>
        <taxon>Neopterygii</taxon>
        <taxon>Teleostei</taxon>
        <taxon>Neoteleostei</taxon>
        <taxon>Acanthomorphata</taxon>
        <taxon>Ovalentaria</taxon>
        <taxon>Atherinomorphae</taxon>
        <taxon>Cyprinodontiformes</taxon>
        <taxon>Goodeidae</taxon>
        <taxon>Xenotaenia</taxon>
    </lineage>
</organism>
<evidence type="ECO:0008006" key="4">
    <source>
        <dbReference type="Google" id="ProtNLM"/>
    </source>
</evidence>
<evidence type="ECO:0000313" key="2">
    <source>
        <dbReference type="EMBL" id="MEQ2263295.1"/>
    </source>
</evidence>
<keyword evidence="1" id="KW-0732">Signal</keyword>
<reference evidence="2 3" key="1">
    <citation type="submission" date="2021-06" db="EMBL/GenBank/DDBJ databases">
        <authorList>
            <person name="Palmer J.M."/>
        </authorList>
    </citation>
    <scope>NUCLEOTIDE SEQUENCE [LARGE SCALE GENOMIC DNA]</scope>
    <source>
        <strain evidence="2 3">XR_2019</strain>
        <tissue evidence="2">Muscle</tissue>
    </source>
</reference>
<evidence type="ECO:0000313" key="3">
    <source>
        <dbReference type="Proteomes" id="UP001444071"/>
    </source>
</evidence>
<name>A0ABV0W1F0_9TELE</name>
<protein>
    <recommendedName>
        <fullName evidence="4">Secreted protein</fullName>
    </recommendedName>
</protein>
<keyword evidence="3" id="KW-1185">Reference proteome</keyword>